<evidence type="ECO:0000259" key="1">
    <source>
        <dbReference type="PROSITE" id="PS51186"/>
    </source>
</evidence>
<dbReference type="AlphaFoldDB" id="A0A238ZG08"/>
<evidence type="ECO:0000313" key="2">
    <source>
        <dbReference type="EMBL" id="SNR82069.1"/>
    </source>
</evidence>
<dbReference type="Pfam" id="PF00583">
    <property type="entry name" value="Acetyltransf_1"/>
    <property type="match status" value="1"/>
</dbReference>
<name>A0A238ZG08_9ACTN</name>
<proteinExistence type="predicted"/>
<dbReference type="OrthoDB" id="4712828at2"/>
<dbReference type="EMBL" id="FZOF01000001">
    <property type="protein sequence ID" value="SNR82069.1"/>
    <property type="molecule type" value="Genomic_DNA"/>
</dbReference>
<reference evidence="2 3" key="1">
    <citation type="submission" date="2017-06" db="EMBL/GenBank/DDBJ databases">
        <authorList>
            <person name="Kim H.J."/>
            <person name="Triplett B.A."/>
        </authorList>
    </citation>
    <scope>NUCLEOTIDE SEQUENCE [LARGE SCALE GENOMIC DNA]</scope>
    <source>
        <strain evidence="2 3">CGMCC 4.1858</strain>
    </source>
</reference>
<dbReference type="RefSeq" id="WP_089221680.1">
    <property type="nucleotide sequence ID" value="NZ_FZOF01000001.1"/>
</dbReference>
<dbReference type="Gene3D" id="3.40.630.30">
    <property type="match status" value="1"/>
</dbReference>
<dbReference type="GO" id="GO:0016747">
    <property type="term" value="F:acyltransferase activity, transferring groups other than amino-acyl groups"/>
    <property type="evidence" value="ECO:0007669"/>
    <property type="project" value="InterPro"/>
</dbReference>
<keyword evidence="3" id="KW-1185">Reference proteome</keyword>
<gene>
    <name evidence="2" type="ORF">SAMN05216252_101238</name>
</gene>
<organism evidence="2 3">
    <name type="scientific">Actinacidiphila glaucinigra</name>
    <dbReference type="NCBI Taxonomy" id="235986"/>
    <lineage>
        <taxon>Bacteria</taxon>
        <taxon>Bacillati</taxon>
        <taxon>Actinomycetota</taxon>
        <taxon>Actinomycetes</taxon>
        <taxon>Kitasatosporales</taxon>
        <taxon>Streptomycetaceae</taxon>
        <taxon>Actinacidiphila</taxon>
    </lineage>
</organism>
<feature type="domain" description="N-acetyltransferase" evidence="1">
    <location>
        <begin position="140"/>
        <end position="278"/>
    </location>
</feature>
<dbReference type="InterPro" id="IPR016181">
    <property type="entry name" value="Acyl_CoA_acyltransferase"/>
</dbReference>
<evidence type="ECO:0000313" key="3">
    <source>
        <dbReference type="Proteomes" id="UP000198280"/>
    </source>
</evidence>
<dbReference type="PROSITE" id="PS51186">
    <property type="entry name" value="GNAT"/>
    <property type="match status" value="1"/>
</dbReference>
<dbReference type="SUPFAM" id="SSF55729">
    <property type="entry name" value="Acyl-CoA N-acyltransferases (Nat)"/>
    <property type="match status" value="1"/>
</dbReference>
<dbReference type="InterPro" id="IPR000182">
    <property type="entry name" value="GNAT_dom"/>
</dbReference>
<protein>
    <recommendedName>
        <fullName evidence="1">N-acetyltransferase domain-containing protein</fullName>
    </recommendedName>
</protein>
<dbReference type="Proteomes" id="UP000198280">
    <property type="component" value="Unassembled WGS sequence"/>
</dbReference>
<sequence>MSTTVPTGLAEETEIAAYFDFVSGAPEDVRRTLGIGTRRIGSVRALAVREDPSRFFNRAGGFGPDAPVTADVVEQVCGFYREQGVPAGSFAIAPSLLPADWASIAQKWNLAEGGRLAKLGCEAGTVLAAADGVTALDPGLRVGLVGRHQAHEWATVMMTTFGFTAPAMIDMAAACVGRPDWRQYAVWEGERIVAVGSVFLNGDCADMFGGATLPQWRGRGAQSALLTARARAAHDAGCRWLVAETGAEGPGDRNTSLRNMLRAGFEPLYERVTRVWHE</sequence>
<accession>A0A238ZG08</accession>